<comment type="caution">
    <text evidence="4">The sequence shown here is derived from an EMBL/GenBank/DDBJ whole genome shotgun (WGS) entry which is preliminary data.</text>
</comment>
<proteinExistence type="inferred from homology"/>
<dbReference type="InterPro" id="IPR003690">
    <property type="entry name" value="MTERF"/>
</dbReference>
<dbReference type="EMBL" id="SSTD01008475">
    <property type="protein sequence ID" value="TYK15822.1"/>
    <property type="molecule type" value="Genomic_DNA"/>
</dbReference>
<dbReference type="Proteomes" id="UP000321393">
    <property type="component" value="Unassembled WGS sequence"/>
</dbReference>
<evidence type="ECO:0000256" key="3">
    <source>
        <dbReference type="ARBA" id="ARBA00022946"/>
    </source>
</evidence>
<dbReference type="InterPro" id="IPR038538">
    <property type="entry name" value="MTERF_sf"/>
</dbReference>
<organism evidence="4 6">
    <name type="scientific">Cucumis melo var. makuwa</name>
    <name type="common">Oriental melon</name>
    <dbReference type="NCBI Taxonomy" id="1194695"/>
    <lineage>
        <taxon>Eukaryota</taxon>
        <taxon>Viridiplantae</taxon>
        <taxon>Streptophyta</taxon>
        <taxon>Embryophyta</taxon>
        <taxon>Tracheophyta</taxon>
        <taxon>Spermatophyta</taxon>
        <taxon>Magnoliopsida</taxon>
        <taxon>eudicotyledons</taxon>
        <taxon>Gunneridae</taxon>
        <taxon>Pentapetalae</taxon>
        <taxon>rosids</taxon>
        <taxon>fabids</taxon>
        <taxon>Cucurbitales</taxon>
        <taxon>Cucurbitaceae</taxon>
        <taxon>Benincaseae</taxon>
        <taxon>Cucumis</taxon>
    </lineage>
</organism>
<dbReference type="AlphaFoldDB" id="A0A5A7SXV5"/>
<keyword evidence="2" id="KW-0805">Transcription regulation</keyword>
<dbReference type="SMART" id="SM00733">
    <property type="entry name" value="Mterf"/>
    <property type="match status" value="7"/>
</dbReference>
<keyword evidence="3" id="KW-0809">Transit peptide</keyword>
<evidence type="ECO:0000313" key="6">
    <source>
        <dbReference type="Proteomes" id="UP000321393"/>
    </source>
</evidence>
<dbReference type="GO" id="GO:0003676">
    <property type="term" value="F:nucleic acid binding"/>
    <property type="evidence" value="ECO:0007669"/>
    <property type="project" value="InterPro"/>
</dbReference>
<dbReference type="GO" id="GO:0006353">
    <property type="term" value="P:DNA-templated transcription termination"/>
    <property type="evidence" value="ECO:0007669"/>
    <property type="project" value="UniProtKB-KW"/>
</dbReference>
<evidence type="ECO:0000313" key="7">
    <source>
        <dbReference type="Proteomes" id="UP000321947"/>
    </source>
</evidence>
<name>A0A5A7SXV5_CUCMM</name>
<evidence type="ECO:0000256" key="1">
    <source>
        <dbReference type="ARBA" id="ARBA00007692"/>
    </source>
</evidence>
<gene>
    <name evidence="5" type="ORF">E5676_scaffold35G003270</name>
    <name evidence="4" type="ORF">E6C27_scaffold65G00850</name>
</gene>
<sequence length="332" mass="38299">MWACFRISFFRRRKLQIDEKNSQKYETVIGFLQSHGFENSQIAKLVSRQPSVLHNKVSTNLKPKFEFLQEIGFDGPLLPKLILSNPVILARSLDSQLKPSFFFLKEIVESDEKATASIWRCSWLLTFNLKGILKPNTDLLVREGIASRSIAKLIVKEPRTIMQKVDRMIQVVKMVKELGIEPKSGMFVRALKIRCSMSDSNWKKKINVMKSLGWSEKEIFTAFKKEPKYLGCSEEKLRDVADFCFNTAKLDPETVISYPTLFMSALDKLRPRYKVLEVLKVKSLLKNIKIPRMLVGGEREFVEKYVVKHLNEIPNLMDIYRGNVTTGTKSVL</sequence>
<reference evidence="6 7" key="1">
    <citation type="submission" date="2019-08" db="EMBL/GenBank/DDBJ databases">
        <title>Draft genome sequences of two oriental melons (Cucumis melo L. var makuwa).</title>
        <authorList>
            <person name="Kwon S.-Y."/>
        </authorList>
    </citation>
    <scope>NUCLEOTIDE SEQUENCE [LARGE SCALE GENOMIC DNA]</scope>
    <source>
        <strain evidence="7">cv. Chang Bougi</strain>
        <strain evidence="6">cv. SW 3</strain>
        <tissue evidence="4">Leaf</tissue>
    </source>
</reference>
<keyword evidence="2" id="KW-0806">Transcription termination</keyword>
<evidence type="ECO:0000256" key="2">
    <source>
        <dbReference type="ARBA" id="ARBA00022472"/>
    </source>
</evidence>
<dbReference type="PANTHER" id="PTHR13068:SF31">
    <property type="entry name" value="TRANSCRIPTION TERMINATION FACTOR MTERF2, CHLOROPLASTIC-LIKE"/>
    <property type="match status" value="1"/>
</dbReference>
<protein>
    <submittedName>
        <fullName evidence="4">Transcription termination factor MTERF5</fullName>
    </submittedName>
</protein>
<dbReference type="PANTHER" id="PTHR13068">
    <property type="entry name" value="CGI-12 PROTEIN-RELATED"/>
    <property type="match status" value="1"/>
</dbReference>
<comment type="similarity">
    <text evidence="1">Belongs to the mTERF family.</text>
</comment>
<evidence type="ECO:0000313" key="5">
    <source>
        <dbReference type="EMBL" id="TYK15822.1"/>
    </source>
</evidence>
<dbReference type="EMBL" id="SSTE01020484">
    <property type="protein sequence ID" value="KAA0034097.1"/>
    <property type="molecule type" value="Genomic_DNA"/>
</dbReference>
<accession>A0A5A7SXV5</accession>
<dbReference type="Pfam" id="PF02536">
    <property type="entry name" value="mTERF"/>
    <property type="match status" value="2"/>
</dbReference>
<evidence type="ECO:0000313" key="4">
    <source>
        <dbReference type="EMBL" id="KAA0034097.1"/>
    </source>
</evidence>
<dbReference type="FunFam" id="1.25.70.10:FF:000001">
    <property type="entry name" value="Mitochondrial transcription termination factor-like"/>
    <property type="match status" value="1"/>
</dbReference>
<dbReference type="Proteomes" id="UP000321947">
    <property type="component" value="Unassembled WGS sequence"/>
</dbReference>
<keyword evidence="2" id="KW-0804">Transcription</keyword>
<dbReference type="Gene3D" id="1.25.70.10">
    <property type="entry name" value="Transcription termination factor 3, mitochondrial"/>
    <property type="match status" value="1"/>
</dbReference>
<dbReference type="OrthoDB" id="637682at2759"/>